<dbReference type="Gene3D" id="3.30.460.40">
    <property type="match status" value="1"/>
</dbReference>
<gene>
    <name evidence="1" type="ORF">ACFPIJ_29930</name>
</gene>
<accession>A0ABV9W0E9</accession>
<dbReference type="EMBL" id="JBHSIU010000041">
    <property type="protein sequence ID" value="MFC5002038.1"/>
    <property type="molecule type" value="Genomic_DNA"/>
</dbReference>
<comment type="caution">
    <text evidence="1">The sequence shown here is derived from an EMBL/GenBank/DDBJ whole genome shotgun (WGS) entry which is preliminary data.</text>
</comment>
<name>A0ABV9W0E9_9ACTN</name>
<dbReference type="RefSeq" id="WP_380119748.1">
    <property type="nucleotide sequence ID" value="NZ_JBHSIU010000041.1"/>
</dbReference>
<organism evidence="1 2">
    <name type="scientific">Dactylosporangium cerinum</name>
    <dbReference type="NCBI Taxonomy" id="1434730"/>
    <lineage>
        <taxon>Bacteria</taxon>
        <taxon>Bacillati</taxon>
        <taxon>Actinomycetota</taxon>
        <taxon>Actinomycetes</taxon>
        <taxon>Micromonosporales</taxon>
        <taxon>Micromonosporaceae</taxon>
        <taxon>Dactylosporangium</taxon>
    </lineage>
</organism>
<dbReference type="Pfam" id="PF10706">
    <property type="entry name" value="Aminoglyc_resit"/>
    <property type="match status" value="1"/>
</dbReference>
<dbReference type="Proteomes" id="UP001595912">
    <property type="component" value="Unassembled WGS sequence"/>
</dbReference>
<reference evidence="2" key="1">
    <citation type="journal article" date="2019" name="Int. J. Syst. Evol. Microbiol.">
        <title>The Global Catalogue of Microorganisms (GCM) 10K type strain sequencing project: providing services to taxonomists for standard genome sequencing and annotation.</title>
        <authorList>
            <consortium name="The Broad Institute Genomics Platform"/>
            <consortium name="The Broad Institute Genome Sequencing Center for Infectious Disease"/>
            <person name="Wu L."/>
            <person name="Ma J."/>
        </authorList>
    </citation>
    <scope>NUCLEOTIDE SEQUENCE [LARGE SCALE GENOMIC DNA]</scope>
    <source>
        <strain evidence="2">CGMCC 4.7152</strain>
    </source>
</reference>
<protein>
    <submittedName>
        <fullName evidence="1">Nucleotidyltransferase domain-containing protein</fullName>
    </submittedName>
</protein>
<evidence type="ECO:0000313" key="2">
    <source>
        <dbReference type="Proteomes" id="UP001595912"/>
    </source>
</evidence>
<dbReference type="InterPro" id="IPR019646">
    <property type="entry name" value="Aminoglyc_AdlTrfase"/>
</dbReference>
<sequence length="147" mass="16127">MLDALAAAGCPCWISGGWGVDALVGRQTRPHRDLDLAIDAAREADALRVLADRGYVVETDWRPVRVEVVAPDRGRVDLHPVVFQDGDGRQAGFDGAWFDYPGADLTTGAIDGRAVPCISARLQLTFHQGYEPRDVDILDLRRLKTMT</sequence>
<evidence type="ECO:0000313" key="1">
    <source>
        <dbReference type="EMBL" id="MFC5002038.1"/>
    </source>
</evidence>
<keyword evidence="2" id="KW-1185">Reference proteome</keyword>
<proteinExistence type="predicted"/>